<protein>
    <submittedName>
        <fullName evidence="1">Uncharacterized protein</fullName>
    </submittedName>
</protein>
<sequence>MQSTAEEGPFTKERWIMVKTLLVEKSPDGMPDTPEIREQHKVVISLEGSLQTARNALSCLIATVQANCQHDFQKVRQFEGDGYPDKVTLFGWKCKRCFLLKPRPKDFWEGKKHKEHMFCEQCGAEMHYHGQLCVEGSNRHMMLHVCSQCGHEQACENTG</sequence>
<reference evidence="1 2" key="1">
    <citation type="journal article" date="2016" name="Nat. Commun.">
        <title>Thousands of microbial genomes shed light on interconnected biogeochemical processes in an aquifer system.</title>
        <authorList>
            <person name="Anantharaman K."/>
            <person name="Brown C.T."/>
            <person name="Hug L.A."/>
            <person name="Sharon I."/>
            <person name="Castelle C.J."/>
            <person name="Probst A.J."/>
            <person name="Thomas B.C."/>
            <person name="Singh A."/>
            <person name="Wilkins M.J."/>
            <person name="Karaoz U."/>
            <person name="Brodie E.L."/>
            <person name="Williams K.H."/>
            <person name="Hubbard S.S."/>
            <person name="Banfield J.F."/>
        </authorList>
    </citation>
    <scope>NUCLEOTIDE SEQUENCE [LARGE SCALE GENOMIC DNA]</scope>
</reference>
<proteinExistence type="predicted"/>
<dbReference type="Proteomes" id="UP000178826">
    <property type="component" value="Unassembled WGS sequence"/>
</dbReference>
<gene>
    <name evidence="1" type="ORF">A2998_02355</name>
</gene>
<comment type="caution">
    <text evidence="1">The sequence shown here is derived from an EMBL/GenBank/DDBJ whole genome shotgun (WGS) entry which is preliminary data.</text>
</comment>
<accession>A0A1G2IHE7</accession>
<dbReference type="AlphaFoldDB" id="A0A1G2IHE7"/>
<name>A0A1G2IHE7_9BACT</name>
<evidence type="ECO:0000313" key="1">
    <source>
        <dbReference type="EMBL" id="OGZ74164.1"/>
    </source>
</evidence>
<organism evidence="1 2">
    <name type="scientific">Candidatus Staskawiczbacteria bacterium RIFCSPLOWO2_01_FULL_37_25b</name>
    <dbReference type="NCBI Taxonomy" id="1802213"/>
    <lineage>
        <taxon>Bacteria</taxon>
        <taxon>Candidatus Staskawicziibacteriota</taxon>
    </lineage>
</organism>
<dbReference type="EMBL" id="MHOZ01000010">
    <property type="protein sequence ID" value="OGZ74164.1"/>
    <property type="molecule type" value="Genomic_DNA"/>
</dbReference>
<evidence type="ECO:0000313" key="2">
    <source>
        <dbReference type="Proteomes" id="UP000178826"/>
    </source>
</evidence>